<evidence type="ECO:0008006" key="3">
    <source>
        <dbReference type="Google" id="ProtNLM"/>
    </source>
</evidence>
<gene>
    <name evidence="1" type="ORF">J2Z53_001075</name>
</gene>
<dbReference type="RefSeq" id="WP_209796188.1">
    <property type="nucleotide sequence ID" value="NZ_JAGGJZ010000002.1"/>
</dbReference>
<evidence type="ECO:0000313" key="2">
    <source>
        <dbReference type="Proteomes" id="UP000783390"/>
    </source>
</evidence>
<sequence>MNSLLYGITSNVIENYKLVKNNLRFDGEYINHFASLIFAEDDEHIDIEKIKEIRRYIKLNTNKMSSFRGDILYMISILISKEKDYINFADKLIETNEILKDNGFKDSAFLVLSSYALTKHVKKSQMDNILNDMKIIYKSLKIEYNDLTDEEDYLICALLAIKNSKTKTEIRDINKFIKSMFDYLSDLDNYSKNDLQGVASTLLLNNSASAPYEIKELIKNFNKNDMKIGDEVLPLIGAVAREENIFKYIKKVKEVIKCLCDEEGEYTFYMDKTFRTLIAIVTVEIYERNNSSFKNEYLEELLCFAIYSFIVSKKQGLFEEVLA</sequence>
<name>A0ABS4EZR5_9CLOT</name>
<dbReference type="Pfam" id="PF13170">
    <property type="entry name" value="DUF4003"/>
    <property type="match status" value="1"/>
</dbReference>
<proteinExistence type="predicted"/>
<keyword evidence="2" id="KW-1185">Reference proteome</keyword>
<dbReference type="InterPro" id="IPR025062">
    <property type="entry name" value="DUF4003"/>
</dbReference>
<dbReference type="EMBL" id="JAGGJZ010000002">
    <property type="protein sequence ID" value="MBP1889494.1"/>
    <property type="molecule type" value="Genomic_DNA"/>
</dbReference>
<dbReference type="Proteomes" id="UP000783390">
    <property type="component" value="Unassembled WGS sequence"/>
</dbReference>
<evidence type="ECO:0000313" key="1">
    <source>
        <dbReference type="EMBL" id="MBP1889494.1"/>
    </source>
</evidence>
<reference evidence="1 2" key="1">
    <citation type="submission" date="2021-03" db="EMBL/GenBank/DDBJ databases">
        <title>Genomic Encyclopedia of Type Strains, Phase IV (KMG-IV): sequencing the most valuable type-strain genomes for metagenomic binning, comparative biology and taxonomic classification.</title>
        <authorList>
            <person name="Goeker M."/>
        </authorList>
    </citation>
    <scope>NUCLEOTIDE SEQUENCE [LARGE SCALE GENOMIC DNA]</scope>
    <source>
        <strain evidence="1 2">DSM 3984</strain>
    </source>
</reference>
<organism evidence="1 2">
    <name type="scientific">Clostridium moniliforme</name>
    <dbReference type="NCBI Taxonomy" id="39489"/>
    <lineage>
        <taxon>Bacteria</taxon>
        <taxon>Bacillati</taxon>
        <taxon>Bacillota</taxon>
        <taxon>Clostridia</taxon>
        <taxon>Eubacteriales</taxon>
        <taxon>Clostridiaceae</taxon>
        <taxon>Clostridium</taxon>
    </lineage>
</organism>
<accession>A0ABS4EZR5</accession>
<comment type="caution">
    <text evidence="1">The sequence shown here is derived from an EMBL/GenBank/DDBJ whole genome shotgun (WGS) entry which is preliminary data.</text>
</comment>
<protein>
    <recommendedName>
        <fullName evidence="3">DUF4003 domain-containing protein</fullName>
    </recommendedName>
</protein>